<keyword evidence="3" id="KW-1185">Reference proteome</keyword>
<name>A0AAV7WS88_PLEWA</name>
<sequence length="73" mass="8137">MTRSGLYHILGPNATEEDGGVPSHFPRRPEGRCSSTRLPAGVGRHPEKGRLPRQHLEVLTIRRASRSGLEWDP</sequence>
<reference evidence="2" key="1">
    <citation type="journal article" date="2022" name="bioRxiv">
        <title>Sequencing and chromosome-scale assembly of the giantPleurodeles waltlgenome.</title>
        <authorList>
            <person name="Brown T."/>
            <person name="Elewa A."/>
            <person name="Iarovenko S."/>
            <person name="Subramanian E."/>
            <person name="Araus A.J."/>
            <person name="Petzold A."/>
            <person name="Susuki M."/>
            <person name="Suzuki K.-i.T."/>
            <person name="Hayashi T."/>
            <person name="Toyoda A."/>
            <person name="Oliveira C."/>
            <person name="Osipova E."/>
            <person name="Leigh N.D."/>
            <person name="Simon A."/>
            <person name="Yun M.H."/>
        </authorList>
    </citation>
    <scope>NUCLEOTIDE SEQUENCE</scope>
    <source>
        <strain evidence="2">20211129_DDA</strain>
        <tissue evidence="2">Liver</tissue>
    </source>
</reference>
<dbReference type="Proteomes" id="UP001066276">
    <property type="component" value="Chromosome 1_1"/>
</dbReference>
<protein>
    <submittedName>
        <fullName evidence="2">Uncharacterized protein</fullName>
    </submittedName>
</protein>
<accession>A0AAV7WS88</accession>
<evidence type="ECO:0000313" key="3">
    <source>
        <dbReference type="Proteomes" id="UP001066276"/>
    </source>
</evidence>
<comment type="caution">
    <text evidence="2">The sequence shown here is derived from an EMBL/GenBank/DDBJ whole genome shotgun (WGS) entry which is preliminary data.</text>
</comment>
<feature type="region of interest" description="Disordered" evidence="1">
    <location>
        <begin position="1"/>
        <end position="50"/>
    </location>
</feature>
<evidence type="ECO:0000256" key="1">
    <source>
        <dbReference type="SAM" id="MobiDB-lite"/>
    </source>
</evidence>
<dbReference type="AlphaFoldDB" id="A0AAV7WS88"/>
<gene>
    <name evidence="2" type="ORF">NDU88_003229</name>
</gene>
<proteinExistence type="predicted"/>
<evidence type="ECO:0000313" key="2">
    <source>
        <dbReference type="EMBL" id="KAJ1215621.1"/>
    </source>
</evidence>
<organism evidence="2 3">
    <name type="scientific">Pleurodeles waltl</name>
    <name type="common">Iberian ribbed newt</name>
    <dbReference type="NCBI Taxonomy" id="8319"/>
    <lineage>
        <taxon>Eukaryota</taxon>
        <taxon>Metazoa</taxon>
        <taxon>Chordata</taxon>
        <taxon>Craniata</taxon>
        <taxon>Vertebrata</taxon>
        <taxon>Euteleostomi</taxon>
        <taxon>Amphibia</taxon>
        <taxon>Batrachia</taxon>
        <taxon>Caudata</taxon>
        <taxon>Salamandroidea</taxon>
        <taxon>Salamandridae</taxon>
        <taxon>Pleurodelinae</taxon>
        <taxon>Pleurodeles</taxon>
    </lineage>
</organism>
<dbReference type="EMBL" id="JANPWB010000001">
    <property type="protein sequence ID" value="KAJ1215621.1"/>
    <property type="molecule type" value="Genomic_DNA"/>
</dbReference>